<dbReference type="RefSeq" id="WP_153736614.1">
    <property type="nucleotide sequence ID" value="NZ_WJNG01000007.1"/>
</dbReference>
<sequence length="177" mass="20321">MVEINFIEKKKINIVPFIIAAVFTLLLAASVYLLSWQHTTQQQQLQSIQQQLDNNLAKQEELTSLLNLHEQRTTLEQQITSVEAEIFPTLPLLDSLVGLLPENTYFSNYSFSIDSGLMIDIRTDDIDQVAAYSNLLEQQSFIENIILSTVSRNEPDNYIASFQLQINQDAWKEEVNR</sequence>
<gene>
    <name evidence="3" type="ORF">GH741_09760</name>
</gene>
<keyword evidence="4" id="KW-1185">Reference proteome</keyword>
<evidence type="ECO:0000256" key="1">
    <source>
        <dbReference type="SAM" id="Coils"/>
    </source>
</evidence>
<dbReference type="PANTHER" id="PTHR40278:SF1">
    <property type="entry name" value="DNA UTILIZATION PROTEIN HOFN"/>
    <property type="match status" value="1"/>
</dbReference>
<dbReference type="PANTHER" id="PTHR40278">
    <property type="entry name" value="DNA UTILIZATION PROTEIN HOFN"/>
    <property type="match status" value="1"/>
</dbReference>
<dbReference type="Proteomes" id="UP000799092">
    <property type="component" value="Unassembled WGS sequence"/>
</dbReference>
<keyword evidence="2" id="KW-1133">Transmembrane helix</keyword>
<reference evidence="3" key="1">
    <citation type="submission" date="2019-11" db="EMBL/GenBank/DDBJ databases">
        <authorList>
            <person name="Li J."/>
        </authorList>
    </citation>
    <scope>NUCLEOTIDE SEQUENCE</scope>
    <source>
        <strain evidence="3">B6B</strain>
    </source>
</reference>
<comment type="caution">
    <text evidence="3">The sequence shown here is derived from an EMBL/GenBank/DDBJ whole genome shotgun (WGS) entry which is preliminary data.</text>
</comment>
<dbReference type="Pfam" id="PF05137">
    <property type="entry name" value="PilN"/>
    <property type="match status" value="1"/>
</dbReference>
<dbReference type="AlphaFoldDB" id="A0A6A8DCH3"/>
<dbReference type="InterPro" id="IPR007813">
    <property type="entry name" value="PilN"/>
</dbReference>
<dbReference type="InterPro" id="IPR052534">
    <property type="entry name" value="Extracell_DNA_Util/SecSys_Comp"/>
</dbReference>
<proteinExistence type="predicted"/>
<keyword evidence="1" id="KW-0175">Coiled coil</keyword>
<evidence type="ECO:0000313" key="4">
    <source>
        <dbReference type="Proteomes" id="UP000799092"/>
    </source>
</evidence>
<feature type="transmembrane region" description="Helical" evidence="2">
    <location>
        <begin position="12"/>
        <end position="34"/>
    </location>
</feature>
<organism evidence="3 4">
    <name type="scientific">Aquibacillus halophilus</name>
    <dbReference type="NCBI Taxonomy" id="930132"/>
    <lineage>
        <taxon>Bacteria</taxon>
        <taxon>Bacillati</taxon>
        <taxon>Bacillota</taxon>
        <taxon>Bacilli</taxon>
        <taxon>Bacillales</taxon>
        <taxon>Bacillaceae</taxon>
        <taxon>Aquibacillus</taxon>
    </lineage>
</organism>
<keyword evidence="2" id="KW-0812">Transmembrane</keyword>
<evidence type="ECO:0008006" key="5">
    <source>
        <dbReference type="Google" id="ProtNLM"/>
    </source>
</evidence>
<dbReference type="EMBL" id="WJNG01000007">
    <property type="protein sequence ID" value="MRH42970.1"/>
    <property type="molecule type" value="Genomic_DNA"/>
</dbReference>
<keyword evidence="2" id="KW-0472">Membrane</keyword>
<protein>
    <recommendedName>
        <fullName evidence="5">Fimbrial protein</fullName>
    </recommendedName>
</protein>
<evidence type="ECO:0000313" key="3">
    <source>
        <dbReference type="EMBL" id="MRH42970.1"/>
    </source>
</evidence>
<name>A0A6A8DCH3_9BACI</name>
<dbReference type="OrthoDB" id="2968637at2"/>
<accession>A0A6A8DCH3</accession>
<evidence type="ECO:0000256" key="2">
    <source>
        <dbReference type="SAM" id="Phobius"/>
    </source>
</evidence>
<feature type="coiled-coil region" evidence="1">
    <location>
        <begin position="42"/>
        <end position="85"/>
    </location>
</feature>